<sequence length="322" mass="34835">MGFRSRIYALMAGIVALVLVLILAGWWMSGQALSGTDTAYADGLKLAQAIDNARSAQVNFQRQVQEWKNVLIRGGDAGLRERHWKGFEEREALMDKELDALQAGLGAMGGMEEIAAAGAQTREEHRKLGQRYRAALQKYPSIDAAAQQAIDVEVRGMDRPTSAGIDKLVEQLQTKVGQRFAADAQTAHDRMRSNLMLAGGVALALMVLLLGVALAIARGVLASLGADPETAVAATARIATGDLTERLNAKSPGSLIGALEMMQSRLRNISLAIREVAFDIESRTITMPQGPARELLVDDVERLRAAIDRIQIDRQAAAQRRA</sequence>
<feature type="transmembrane region" description="Helical" evidence="1">
    <location>
        <begin position="7"/>
        <end position="28"/>
    </location>
</feature>
<dbReference type="EMBL" id="CP071796">
    <property type="protein sequence ID" value="QTD45703.1"/>
    <property type="molecule type" value="Genomic_DNA"/>
</dbReference>
<organism evidence="2 3">
    <name type="scientific">Ottowia testudinis</name>
    <dbReference type="NCBI Taxonomy" id="2816950"/>
    <lineage>
        <taxon>Bacteria</taxon>
        <taxon>Pseudomonadati</taxon>
        <taxon>Pseudomonadota</taxon>
        <taxon>Betaproteobacteria</taxon>
        <taxon>Burkholderiales</taxon>
        <taxon>Comamonadaceae</taxon>
        <taxon>Ottowia</taxon>
    </lineage>
</organism>
<evidence type="ECO:0008006" key="4">
    <source>
        <dbReference type="Google" id="ProtNLM"/>
    </source>
</evidence>
<keyword evidence="3" id="KW-1185">Reference proteome</keyword>
<protein>
    <recommendedName>
        <fullName evidence="4">Methyl-accepting chemotaxis protein</fullName>
    </recommendedName>
</protein>
<keyword evidence="1" id="KW-0812">Transmembrane</keyword>
<dbReference type="Gene3D" id="6.10.340.10">
    <property type="match status" value="1"/>
</dbReference>
<keyword evidence="1" id="KW-1133">Transmembrane helix</keyword>
<name>A0A975CLJ4_9BURK</name>
<proteinExistence type="predicted"/>
<dbReference type="KEGG" id="otd:J1M35_01905"/>
<dbReference type="RefSeq" id="WP_208009451.1">
    <property type="nucleotide sequence ID" value="NZ_CP071796.1"/>
</dbReference>
<evidence type="ECO:0000313" key="2">
    <source>
        <dbReference type="EMBL" id="QTD45703.1"/>
    </source>
</evidence>
<dbReference type="Proteomes" id="UP000663903">
    <property type="component" value="Chromosome"/>
</dbReference>
<keyword evidence="1" id="KW-0472">Membrane</keyword>
<evidence type="ECO:0000256" key="1">
    <source>
        <dbReference type="SAM" id="Phobius"/>
    </source>
</evidence>
<gene>
    <name evidence="2" type="ORF">J1M35_01905</name>
</gene>
<reference evidence="2" key="1">
    <citation type="submission" date="2021-03" db="EMBL/GenBank/DDBJ databases">
        <title>Ottowia sp. 27C isolated from the cloaca of a Giant Asian pond turtle (Heosemys grandis).</title>
        <authorList>
            <person name="Spergser J."/>
            <person name="Busse H.-J."/>
        </authorList>
    </citation>
    <scope>NUCLEOTIDE SEQUENCE</scope>
    <source>
        <strain evidence="2">27C</strain>
    </source>
</reference>
<evidence type="ECO:0000313" key="3">
    <source>
        <dbReference type="Proteomes" id="UP000663903"/>
    </source>
</evidence>
<accession>A0A975CLJ4</accession>
<dbReference type="AlphaFoldDB" id="A0A975CLJ4"/>
<feature type="transmembrane region" description="Helical" evidence="1">
    <location>
        <begin position="195"/>
        <end position="217"/>
    </location>
</feature>